<feature type="compositionally biased region" description="Gly residues" evidence="7">
    <location>
        <begin position="696"/>
        <end position="707"/>
    </location>
</feature>
<feature type="compositionally biased region" description="Polar residues" evidence="7">
    <location>
        <begin position="70"/>
        <end position="79"/>
    </location>
</feature>
<keyword evidence="2" id="KW-0479">Metal-binding</keyword>
<dbReference type="InterPro" id="IPR036864">
    <property type="entry name" value="Zn2-C6_fun-type_DNA-bd_sf"/>
</dbReference>
<evidence type="ECO:0000256" key="7">
    <source>
        <dbReference type="SAM" id="MobiDB-lite"/>
    </source>
</evidence>
<dbReference type="GO" id="GO:0008270">
    <property type="term" value="F:zinc ion binding"/>
    <property type="evidence" value="ECO:0007669"/>
    <property type="project" value="InterPro"/>
</dbReference>
<evidence type="ECO:0000256" key="3">
    <source>
        <dbReference type="ARBA" id="ARBA00023015"/>
    </source>
</evidence>
<accession>A0AAD9SNM5</accession>
<feature type="compositionally biased region" description="Polar residues" evidence="7">
    <location>
        <begin position="51"/>
        <end position="60"/>
    </location>
</feature>
<dbReference type="SMART" id="SM00906">
    <property type="entry name" value="Fungal_trans"/>
    <property type="match status" value="1"/>
</dbReference>
<keyword evidence="6" id="KW-0539">Nucleus</keyword>
<dbReference type="EMBL" id="JAUJFL010000002">
    <property type="protein sequence ID" value="KAK2611869.1"/>
    <property type="molecule type" value="Genomic_DNA"/>
</dbReference>
<dbReference type="PROSITE" id="PS00463">
    <property type="entry name" value="ZN2_CY6_FUNGAL_1"/>
    <property type="match status" value="1"/>
</dbReference>
<name>A0AAD9SNM5_PHOAM</name>
<dbReference type="Pfam" id="PF00172">
    <property type="entry name" value="Zn_clus"/>
    <property type="match status" value="1"/>
</dbReference>
<feature type="compositionally biased region" description="Polar residues" evidence="7">
    <location>
        <begin position="219"/>
        <end position="233"/>
    </location>
</feature>
<dbReference type="SUPFAM" id="SSF57701">
    <property type="entry name" value="Zn2/Cys6 DNA-binding domain"/>
    <property type="match status" value="1"/>
</dbReference>
<keyword evidence="3" id="KW-0805">Transcription regulation</keyword>
<gene>
    <name evidence="9" type="ORF">N8I77_005189</name>
</gene>
<dbReference type="GO" id="GO:0006351">
    <property type="term" value="P:DNA-templated transcription"/>
    <property type="evidence" value="ECO:0007669"/>
    <property type="project" value="InterPro"/>
</dbReference>
<comment type="caution">
    <text evidence="9">The sequence shown here is derived from an EMBL/GenBank/DDBJ whole genome shotgun (WGS) entry which is preliminary data.</text>
</comment>
<dbReference type="CDD" id="cd12148">
    <property type="entry name" value="fungal_TF_MHR"/>
    <property type="match status" value="1"/>
</dbReference>
<evidence type="ECO:0000256" key="1">
    <source>
        <dbReference type="ARBA" id="ARBA00004123"/>
    </source>
</evidence>
<dbReference type="AlphaFoldDB" id="A0AAD9SNM5"/>
<dbReference type="InterPro" id="IPR001138">
    <property type="entry name" value="Zn2Cys6_DnaBD"/>
</dbReference>
<evidence type="ECO:0000256" key="5">
    <source>
        <dbReference type="ARBA" id="ARBA00023163"/>
    </source>
</evidence>
<feature type="compositionally biased region" description="Pro residues" evidence="7">
    <location>
        <begin position="735"/>
        <end position="746"/>
    </location>
</feature>
<evidence type="ECO:0000256" key="4">
    <source>
        <dbReference type="ARBA" id="ARBA00023125"/>
    </source>
</evidence>
<dbReference type="PANTHER" id="PTHR31845:SF17">
    <property type="entry name" value="ZN(II)2CYS6 TRANSCRIPTION FACTOR (EUROFUNG)"/>
    <property type="match status" value="1"/>
</dbReference>
<keyword evidence="4" id="KW-0238">DNA-binding</keyword>
<dbReference type="GO" id="GO:0000981">
    <property type="term" value="F:DNA-binding transcription factor activity, RNA polymerase II-specific"/>
    <property type="evidence" value="ECO:0007669"/>
    <property type="project" value="InterPro"/>
</dbReference>
<feature type="region of interest" description="Disordered" evidence="7">
    <location>
        <begin position="219"/>
        <end position="248"/>
    </location>
</feature>
<dbReference type="Proteomes" id="UP001265746">
    <property type="component" value="Unassembled WGS sequence"/>
</dbReference>
<organism evidence="9 10">
    <name type="scientific">Phomopsis amygdali</name>
    <name type="common">Fusicoccum amygdali</name>
    <dbReference type="NCBI Taxonomy" id="1214568"/>
    <lineage>
        <taxon>Eukaryota</taxon>
        <taxon>Fungi</taxon>
        <taxon>Dikarya</taxon>
        <taxon>Ascomycota</taxon>
        <taxon>Pezizomycotina</taxon>
        <taxon>Sordariomycetes</taxon>
        <taxon>Sordariomycetidae</taxon>
        <taxon>Diaporthales</taxon>
        <taxon>Diaporthaceae</taxon>
        <taxon>Diaporthe</taxon>
    </lineage>
</organism>
<feature type="region of interest" description="Disordered" evidence="7">
    <location>
        <begin position="1"/>
        <end position="79"/>
    </location>
</feature>
<dbReference type="SMART" id="SM00066">
    <property type="entry name" value="GAL4"/>
    <property type="match status" value="1"/>
</dbReference>
<evidence type="ECO:0000313" key="9">
    <source>
        <dbReference type="EMBL" id="KAK2611869.1"/>
    </source>
</evidence>
<dbReference type="PANTHER" id="PTHR31845">
    <property type="entry name" value="FINGER DOMAIN PROTEIN, PUTATIVE-RELATED"/>
    <property type="match status" value="1"/>
</dbReference>
<evidence type="ECO:0000256" key="6">
    <source>
        <dbReference type="ARBA" id="ARBA00023242"/>
    </source>
</evidence>
<dbReference type="Gene3D" id="4.10.240.10">
    <property type="entry name" value="Zn(2)-C6 fungal-type DNA-binding domain"/>
    <property type="match status" value="1"/>
</dbReference>
<evidence type="ECO:0000259" key="8">
    <source>
        <dbReference type="PROSITE" id="PS50048"/>
    </source>
</evidence>
<dbReference type="PROSITE" id="PS50048">
    <property type="entry name" value="ZN2_CY6_FUNGAL_2"/>
    <property type="match status" value="1"/>
</dbReference>
<protein>
    <recommendedName>
        <fullName evidence="8">Zn(2)-C6 fungal-type domain-containing protein</fullName>
    </recommendedName>
</protein>
<dbReference type="CDD" id="cd00067">
    <property type="entry name" value="GAL4"/>
    <property type="match status" value="1"/>
</dbReference>
<reference evidence="9" key="1">
    <citation type="submission" date="2023-06" db="EMBL/GenBank/DDBJ databases">
        <authorList>
            <person name="Noh H."/>
        </authorList>
    </citation>
    <scope>NUCLEOTIDE SEQUENCE</scope>
    <source>
        <strain evidence="9">DUCC20226</strain>
    </source>
</reference>
<proteinExistence type="predicted"/>
<dbReference type="InterPro" id="IPR007219">
    <property type="entry name" value="XnlR_reg_dom"/>
</dbReference>
<keyword evidence="5" id="KW-0804">Transcription</keyword>
<dbReference type="GO" id="GO:0000976">
    <property type="term" value="F:transcription cis-regulatory region binding"/>
    <property type="evidence" value="ECO:0007669"/>
    <property type="project" value="TreeGrafter"/>
</dbReference>
<evidence type="ECO:0000313" key="10">
    <source>
        <dbReference type="Proteomes" id="UP001265746"/>
    </source>
</evidence>
<feature type="region of interest" description="Disordered" evidence="7">
    <location>
        <begin position="691"/>
        <end position="746"/>
    </location>
</feature>
<dbReference type="GO" id="GO:0005634">
    <property type="term" value="C:nucleus"/>
    <property type="evidence" value="ECO:0007669"/>
    <property type="project" value="UniProtKB-SubCell"/>
</dbReference>
<feature type="domain" description="Zn(2)-C6 fungal-type" evidence="8">
    <location>
        <begin position="88"/>
        <end position="120"/>
    </location>
</feature>
<evidence type="ECO:0000256" key="2">
    <source>
        <dbReference type="ARBA" id="ARBA00022723"/>
    </source>
</evidence>
<dbReference type="InterPro" id="IPR051089">
    <property type="entry name" value="prtT"/>
</dbReference>
<keyword evidence="10" id="KW-1185">Reference proteome</keyword>
<comment type="subcellular location">
    <subcellularLocation>
        <location evidence="1">Nucleus</location>
    </subcellularLocation>
</comment>
<feature type="compositionally biased region" description="Polar residues" evidence="7">
    <location>
        <begin position="7"/>
        <end position="17"/>
    </location>
</feature>
<sequence>MAKRSWQEANDSLSQDMASPPVTSRRRGYDLPPGSSAGLSQAGDTPRRTSHPSPFQSVSTPRGDVPPFQQPQRHPSLTSVEISRKVKACAACRKQKIRCHMEDGKPPCVRCKQRNLSCVLNKSLQMLMDERSQWHQDIVGDLELIYSGVQELRERSALPPLAGLRSSSDRPGPDTMDPGGQDQQEDSGGVSPGDNNSPSMMNMLDEGGLTDVTTQQAGFFPPSISQLNPQTSHPPLRSHDSGEDAQSLHSGVGSIRDFIAVGQISLADAQRLFDLYMEQLDYFVYKIGGRWRTLDALRARSPILTASILTVAALHDAASNHIYPICNRELRRLISASIFDRRVNRDHLRALCVASYWLSDVSWTLSGMAIRRATEINLSGNYQRVLAEGSEDAADCLRLWYNLFICDKNLSTLYSRQSLVCEDASIQGWEEFLKTPLSTDDDKRLMSQVSLHLILTSVHELFGPDNGVSIPPAFSTQIAHYSRQLDHWVGVWSTALKSCSSTIGDFPAKNALIYYQFSKLYLFSHVFRGLANKDPIPVPLREAASGAIAAATNIIELVLQEPDIAASLRGMPTYVHAMVCFACVFLLKLAAKRQDGLVEAGFVGELASRLVAQFRSIQAGKWHLAHLMADGLEKSAASLLGSSAGEGLETSTGSALGKGGSGGIMGDPGLEDASSMSFGLYSDPNASPFQGSLPSGYGGVGGSGPGSGMQSMHNPIQSPDLTFGPQSFFEFSAAPPGPGNDPFGFP</sequence>
<feature type="compositionally biased region" description="Polar residues" evidence="7">
    <location>
        <begin position="709"/>
        <end position="720"/>
    </location>
</feature>
<feature type="region of interest" description="Disordered" evidence="7">
    <location>
        <begin position="157"/>
        <end position="206"/>
    </location>
</feature>